<dbReference type="PANTHER" id="PTHR13774:SF32">
    <property type="entry name" value="ANTISENSE-ENHANCING SEQUENCE 1"/>
    <property type="match status" value="1"/>
</dbReference>
<dbReference type="Proteomes" id="UP000185434">
    <property type="component" value="Chromosome"/>
</dbReference>
<proteinExistence type="predicted"/>
<dbReference type="EMBL" id="CP009247">
    <property type="protein sequence ID" value="APT88958.1"/>
    <property type="molecule type" value="Genomic_DNA"/>
</dbReference>
<evidence type="ECO:0000256" key="1">
    <source>
        <dbReference type="PIRSR" id="PIRSR016184-1"/>
    </source>
</evidence>
<sequence length="269" mass="28570">MDYLELDVFATGAFTGNPVGVVAGADRLSDAGMARIAAWTNFSETTFLLEPREPGADYRVRIFTPTEEFPFAGHPTLGTAAAWLELGGRPARPGTVVQECGAGLVEVRVTGDELAFATPPLQRTGPLDDAELARVTAAFGLAPDEIVAHAWGDNGPGWRLIQLAEPARLDSLRHPGPGGPKVGFCVLTGDDAPFYRVRAFTPNFEDPVTGSLNGALGQWLRARGLAPERFTAAQGAHVGRAGEVLLSDDGTDVWVGGRVRTRVRGTLRV</sequence>
<accession>A0A1L7CT64</accession>
<protein>
    <submittedName>
        <fullName evidence="2">Phenazine biosynthesis protein PhzF</fullName>
    </submittedName>
</protein>
<dbReference type="Pfam" id="PF02567">
    <property type="entry name" value="PhzC-PhzF"/>
    <property type="match status" value="1"/>
</dbReference>
<dbReference type="PANTHER" id="PTHR13774">
    <property type="entry name" value="PHENAZINE BIOSYNTHESIS PROTEIN"/>
    <property type="match status" value="1"/>
</dbReference>
<evidence type="ECO:0000313" key="2">
    <source>
        <dbReference type="EMBL" id="APT88958.1"/>
    </source>
</evidence>
<dbReference type="STRING" id="1437875.CFRA_06495"/>
<dbReference type="SUPFAM" id="SSF54506">
    <property type="entry name" value="Diaminopimelate epimerase-like"/>
    <property type="match status" value="1"/>
</dbReference>
<dbReference type="PIRSF" id="PIRSF016184">
    <property type="entry name" value="PhzC_PhzF"/>
    <property type="match status" value="1"/>
</dbReference>
<dbReference type="AlphaFoldDB" id="A0A1L7CT64"/>
<dbReference type="GO" id="GO:0016853">
    <property type="term" value="F:isomerase activity"/>
    <property type="evidence" value="ECO:0007669"/>
    <property type="project" value="TreeGrafter"/>
</dbReference>
<name>A0A1L7CT64_9CORY</name>
<dbReference type="InterPro" id="IPR003719">
    <property type="entry name" value="Phenazine_PhzF-like"/>
</dbReference>
<dbReference type="NCBIfam" id="TIGR00654">
    <property type="entry name" value="PhzF_family"/>
    <property type="match status" value="1"/>
</dbReference>
<dbReference type="OrthoDB" id="9788221at2"/>
<gene>
    <name evidence="2" type="ORF">CFRA_06495</name>
</gene>
<dbReference type="Gene3D" id="3.10.310.10">
    <property type="entry name" value="Diaminopimelate Epimerase, Chain A, domain 1"/>
    <property type="match status" value="2"/>
</dbReference>
<reference evidence="2 3" key="1">
    <citation type="submission" date="2014-08" db="EMBL/GenBank/DDBJ databases">
        <title>Complete genome sequence of Corynebacterium frankenforstense ST18(T) (=DSM 45800(T)), isolated from raw cow milk.</title>
        <authorList>
            <person name="Ruckert C."/>
            <person name="Albersmeier A."/>
            <person name="Winkler A."/>
            <person name="Lipski A."/>
            <person name="Kalinowski J."/>
        </authorList>
    </citation>
    <scope>NUCLEOTIDE SEQUENCE [LARGE SCALE GENOMIC DNA]</scope>
    <source>
        <strain evidence="2 3">ST18</strain>
    </source>
</reference>
<keyword evidence="3" id="KW-1185">Reference proteome</keyword>
<feature type="active site" evidence="1">
    <location>
        <position position="44"/>
    </location>
</feature>
<dbReference type="KEGG" id="cfk:CFRA_06495"/>
<organism evidence="2 3">
    <name type="scientific">Corynebacterium frankenforstense DSM 45800</name>
    <dbReference type="NCBI Taxonomy" id="1437875"/>
    <lineage>
        <taxon>Bacteria</taxon>
        <taxon>Bacillati</taxon>
        <taxon>Actinomycetota</taxon>
        <taxon>Actinomycetes</taxon>
        <taxon>Mycobacteriales</taxon>
        <taxon>Corynebacteriaceae</taxon>
        <taxon>Corynebacterium</taxon>
    </lineage>
</organism>
<dbReference type="GO" id="GO:0005737">
    <property type="term" value="C:cytoplasm"/>
    <property type="evidence" value="ECO:0007669"/>
    <property type="project" value="TreeGrafter"/>
</dbReference>
<evidence type="ECO:0000313" key="3">
    <source>
        <dbReference type="Proteomes" id="UP000185434"/>
    </source>
</evidence>